<organism evidence="2 3">
    <name type="scientific">Rhizoclosmatium globosum</name>
    <dbReference type="NCBI Taxonomy" id="329046"/>
    <lineage>
        <taxon>Eukaryota</taxon>
        <taxon>Fungi</taxon>
        <taxon>Fungi incertae sedis</taxon>
        <taxon>Chytridiomycota</taxon>
        <taxon>Chytridiomycota incertae sedis</taxon>
        <taxon>Chytridiomycetes</taxon>
        <taxon>Chytridiales</taxon>
        <taxon>Chytriomycetaceae</taxon>
        <taxon>Rhizoclosmatium</taxon>
    </lineage>
</organism>
<comment type="caution">
    <text evidence="2">The sequence shown here is derived from an EMBL/GenBank/DDBJ whole genome shotgun (WGS) entry which is preliminary data.</text>
</comment>
<dbReference type="EMBL" id="MCGO01000023">
    <property type="protein sequence ID" value="ORY44130.1"/>
    <property type="molecule type" value="Genomic_DNA"/>
</dbReference>
<evidence type="ECO:0008006" key="4">
    <source>
        <dbReference type="Google" id="ProtNLM"/>
    </source>
</evidence>
<evidence type="ECO:0000313" key="3">
    <source>
        <dbReference type="Proteomes" id="UP000193642"/>
    </source>
</evidence>
<evidence type="ECO:0000256" key="1">
    <source>
        <dbReference type="SAM" id="SignalP"/>
    </source>
</evidence>
<reference evidence="2 3" key="1">
    <citation type="submission" date="2016-07" db="EMBL/GenBank/DDBJ databases">
        <title>Pervasive Adenine N6-methylation of Active Genes in Fungi.</title>
        <authorList>
            <consortium name="DOE Joint Genome Institute"/>
            <person name="Mondo S.J."/>
            <person name="Dannebaum R.O."/>
            <person name="Kuo R.C."/>
            <person name="Labutti K."/>
            <person name="Haridas S."/>
            <person name="Kuo A."/>
            <person name="Salamov A."/>
            <person name="Ahrendt S.R."/>
            <person name="Lipzen A."/>
            <person name="Sullivan W."/>
            <person name="Andreopoulos W.B."/>
            <person name="Clum A."/>
            <person name="Lindquist E."/>
            <person name="Daum C."/>
            <person name="Ramamoorthy G.K."/>
            <person name="Gryganskyi A."/>
            <person name="Culley D."/>
            <person name="Magnuson J.K."/>
            <person name="James T.Y."/>
            <person name="O'Malley M.A."/>
            <person name="Stajich J.E."/>
            <person name="Spatafora J.W."/>
            <person name="Visel A."/>
            <person name="Grigoriev I.V."/>
        </authorList>
    </citation>
    <scope>NUCLEOTIDE SEQUENCE [LARGE SCALE GENOMIC DNA]</scope>
    <source>
        <strain evidence="2 3">JEL800</strain>
    </source>
</reference>
<feature type="signal peptide" evidence="1">
    <location>
        <begin position="1"/>
        <end position="28"/>
    </location>
</feature>
<name>A0A1Y2CAS1_9FUNG</name>
<keyword evidence="3" id="KW-1185">Reference proteome</keyword>
<sequence length="248" mass="26608">MTALFRVAFMSFHLVVIAIAAQVVTGSGFPNIPSNVILPLVTCVRSDSNVQGALTLPTNPNPQQLLTFAQQFCFAKNTINAAIIGCGVQAQSPIAYAVAQALSGYVSNFCTNAVNPVCGLNLVSTTPYLQPVLNAFQSVDAARFTEVLTAGTCAQDAKAKLIQALTTCVDPSLDFSGLCPPDLIPTSIENLSTTASLPPPFLLNRPSEFHQIWYMHKTSQLDWQILGKRHVPEAELSQNPSIPTFNDT</sequence>
<dbReference type="AlphaFoldDB" id="A0A1Y2CAS1"/>
<evidence type="ECO:0000313" key="2">
    <source>
        <dbReference type="EMBL" id="ORY44130.1"/>
    </source>
</evidence>
<protein>
    <recommendedName>
        <fullName evidence="4">Secreted protein</fullName>
    </recommendedName>
</protein>
<dbReference type="Proteomes" id="UP000193642">
    <property type="component" value="Unassembled WGS sequence"/>
</dbReference>
<proteinExistence type="predicted"/>
<accession>A0A1Y2CAS1</accession>
<keyword evidence="1" id="KW-0732">Signal</keyword>
<gene>
    <name evidence="2" type="ORF">BCR33DRAFT_738291</name>
</gene>
<feature type="chain" id="PRO_5013208882" description="Secreted protein" evidence="1">
    <location>
        <begin position="29"/>
        <end position="248"/>
    </location>
</feature>